<accession>A0AAD3H1U4</accession>
<dbReference type="PANTHER" id="PTHR45661:SF3">
    <property type="entry name" value="IG-LIKE DOMAIN-CONTAINING PROTEIN"/>
    <property type="match status" value="1"/>
</dbReference>
<dbReference type="Pfam" id="PF13306">
    <property type="entry name" value="LRR_5"/>
    <property type="match status" value="1"/>
</dbReference>
<dbReference type="SUPFAM" id="SSF52058">
    <property type="entry name" value="L domain-like"/>
    <property type="match status" value="1"/>
</dbReference>
<reference evidence="1 2" key="1">
    <citation type="journal article" date="2021" name="Sci. Rep.">
        <title>The genome of the diatom Chaetoceros tenuissimus carries an ancient integrated fragment of an extant virus.</title>
        <authorList>
            <person name="Hongo Y."/>
            <person name="Kimura K."/>
            <person name="Takaki Y."/>
            <person name="Yoshida Y."/>
            <person name="Baba S."/>
            <person name="Kobayashi G."/>
            <person name="Nagasaki K."/>
            <person name="Hano T."/>
            <person name="Tomaru Y."/>
        </authorList>
    </citation>
    <scope>NUCLEOTIDE SEQUENCE [LARGE SCALE GENOMIC DNA]</scope>
    <source>
        <strain evidence="1 2">NIES-3715</strain>
    </source>
</reference>
<organism evidence="1 2">
    <name type="scientific">Chaetoceros tenuissimus</name>
    <dbReference type="NCBI Taxonomy" id="426638"/>
    <lineage>
        <taxon>Eukaryota</taxon>
        <taxon>Sar</taxon>
        <taxon>Stramenopiles</taxon>
        <taxon>Ochrophyta</taxon>
        <taxon>Bacillariophyta</taxon>
        <taxon>Coscinodiscophyceae</taxon>
        <taxon>Chaetocerotophycidae</taxon>
        <taxon>Chaetocerotales</taxon>
        <taxon>Chaetocerotaceae</taxon>
        <taxon>Chaetoceros</taxon>
    </lineage>
</organism>
<dbReference type="EMBL" id="BLLK01000023">
    <property type="protein sequence ID" value="GFH47477.1"/>
    <property type="molecule type" value="Genomic_DNA"/>
</dbReference>
<proteinExistence type="predicted"/>
<dbReference type="AlphaFoldDB" id="A0AAD3H1U4"/>
<sequence>MRLSRNPTEQEWAEIVALGPGVRMYKDKKTLFYNGEILGNGSREWLIYNKEERQTWQCIIVLPGVEVIPIWAFWSCKNVKTVIMANSVRRIEHAAFSRCHGLVFVKLSWNLEYIGRCAFCGCFSLTSIFIPPSCREICKKAFLCCSKLIIFHVPQHTRIGDNVFTSQEYALHRACCSFNPLFVIIYQIIRRNGLQSFKVPNRMGITPLQYLDANPFARVDQKKIINRYILEMMGETV</sequence>
<dbReference type="InterPro" id="IPR026906">
    <property type="entry name" value="LRR_5"/>
</dbReference>
<dbReference type="InterPro" id="IPR032675">
    <property type="entry name" value="LRR_dom_sf"/>
</dbReference>
<dbReference type="Gene3D" id="3.80.10.10">
    <property type="entry name" value="Ribonuclease Inhibitor"/>
    <property type="match status" value="1"/>
</dbReference>
<evidence type="ECO:0000313" key="1">
    <source>
        <dbReference type="EMBL" id="GFH47477.1"/>
    </source>
</evidence>
<protein>
    <submittedName>
        <fullName evidence="1">Leucine-rich repeat domain-containing protein</fullName>
    </submittedName>
</protein>
<dbReference type="Proteomes" id="UP001054902">
    <property type="component" value="Unassembled WGS sequence"/>
</dbReference>
<dbReference type="InterPro" id="IPR053139">
    <property type="entry name" value="Surface_bspA-like"/>
</dbReference>
<dbReference type="PANTHER" id="PTHR45661">
    <property type="entry name" value="SURFACE ANTIGEN"/>
    <property type="match status" value="1"/>
</dbReference>
<name>A0AAD3H1U4_9STRA</name>
<keyword evidence="2" id="KW-1185">Reference proteome</keyword>
<evidence type="ECO:0000313" key="2">
    <source>
        <dbReference type="Proteomes" id="UP001054902"/>
    </source>
</evidence>
<gene>
    <name evidence="1" type="ORF">CTEN210_03952</name>
</gene>
<comment type="caution">
    <text evidence="1">The sequence shown here is derived from an EMBL/GenBank/DDBJ whole genome shotgun (WGS) entry which is preliminary data.</text>
</comment>